<dbReference type="GO" id="GO:0008023">
    <property type="term" value="C:transcription elongation factor complex"/>
    <property type="evidence" value="ECO:0007669"/>
    <property type="project" value="InterPro"/>
</dbReference>
<feature type="compositionally biased region" description="Polar residues" evidence="7">
    <location>
        <begin position="132"/>
        <end position="151"/>
    </location>
</feature>
<dbReference type="PANTHER" id="PTHR23288:SF8">
    <property type="entry name" value="RNA POLYMERASE II ELONGATION FACTOR ELL2"/>
    <property type="match status" value="1"/>
</dbReference>
<dbReference type="InterPro" id="IPR031176">
    <property type="entry name" value="ELL/occludin"/>
</dbReference>
<dbReference type="PANTHER" id="PTHR23288">
    <property type="entry name" value="OCCLUDIN AND RNA POLYMERASE II ELONGATION FACTOR ELL"/>
    <property type="match status" value="1"/>
</dbReference>
<feature type="non-terminal residue" evidence="9">
    <location>
        <position position="151"/>
    </location>
</feature>
<dbReference type="GO" id="GO:0000987">
    <property type="term" value="F:cis-regulatory region sequence-specific DNA binding"/>
    <property type="evidence" value="ECO:0007669"/>
    <property type="project" value="TreeGrafter"/>
</dbReference>
<dbReference type="InterPro" id="IPR042065">
    <property type="entry name" value="E3_ELL-like"/>
</dbReference>
<evidence type="ECO:0000313" key="9">
    <source>
        <dbReference type="EMBL" id="KFV47140.1"/>
    </source>
</evidence>
<evidence type="ECO:0000256" key="6">
    <source>
        <dbReference type="ARBA" id="ARBA00023242"/>
    </source>
</evidence>
<dbReference type="SUPFAM" id="SSF46785">
    <property type="entry name" value="Winged helix' DNA-binding domain"/>
    <property type="match status" value="1"/>
</dbReference>
<keyword evidence="3" id="KW-0597">Phosphoprotein</keyword>
<gene>
    <name evidence="9" type="ORF">N341_08685</name>
</gene>
<dbReference type="Proteomes" id="UP000054190">
    <property type="component" value="Unassembled WGS sequence"/>
</dbReference>
<feature type="non-terminal residue" evidence="9">
    <location>
        <position position="1"/>
    </location>
</feature>
<evidence type="ECO:0000256" key="1">
    <source>
        <dbReference type="ARBA" id="ARBA00004123"/>
    </source>
</evidence>
<dbReference type="GO" id="GO:0032968">
    <property type="term" value="P:positive regulation of transcription elongation by RNA polymerase II"/>
    <property type="evidence" value="ECO:0007669"/>
    <property type="project" value="TreeGrafter"/>
</dbReference>
<name>A0A093ESG4_TYTAL</name>
<keyword evidence="9" id="KW-0648">Protein biosynthesis</keyword>
<dbReference type="GO" id="GO:0042795">
    <property type="term" value="P:snRNA transcription by RNA polymerase II"/>
    <property type="evidence" value="ECO:0007669"/>
    <property type="project" value="TreeGrafter"/>
</dbReference>
<dbReference type="FunFam" id="1.10.10.2670:FF:000002">
    <property type="entry name" value="RNA polymerase II elongation factor ELL2"/>
    <property type="match status" value="1"/>
</dbReference>
<proteinExistence type="inferred from homology"/>
<evidence type="ECO:0000259" key="8">
    <source>
        <dbReference type="Pfam" id="PF10390"/>
    </source>
</evidence>
<reference evidence="9 10" key="1">
    <citation type="submission" date="2014-04" db="EMBL/GenBank/DDBJ databases">
        <title>Genome evolution of avian class.</title>
        <authorList>
            <person name="Zhang G."/>
            <person name="Li C."/>
        </authorList>
    </citation>
    <scope>NUCLEOTIDE SEQUENCE [LARGE SCALE GENOMIC DNA]</scope>
    <source>
        <strain evidence="9">BGI_N341</strain>
    </source>
</reference>
<feature type="region of interest" description="Disordered" evidence="7">
    <location>
        <begin position="1"/>
        <end position="23"/>
    </location>
</feature>
<dbReference type="InterPro" id="IPR019464">
    <property type="entry name" value="ELL_N"/>
</dbReference>
<accession>A0A093ESG4</accession>
<dbReference type="EMBL" id="KK378520">
    <property type="protein sequence ID" value="KFV47140.1"/>
    <property type="molecule type" value="Genomic_DNA"/>
</dbReference>
<keyword evidence="10" id="KW-1185">Reference proteome</keyword>
<evidence type="ECO:0000256" key="2">
    <source>
        <dbReference type="ARBA" id="ARBA00009171"/>
    </source>
</evidence>
<organism evidence="9 10">
    <name type="scientific">Tyto alba</name>
    <name type="common">Barn owl</name>
    <dbReference type="NCBI Taxonomy" id="56313"/>
    <lineage>
        <taxon>Eukaryota</taxon>
        <taxon>Metazoa</taxon>
        <taxon>Chordata</taxon>
        <taxon>Craniata</taxon>
        <taxon>Vertebrata</taxon>
        <taxon>Euteleostomi</taxon>
        <taxon>Archelosauria</taxon>
        <taxon>Archosauria</taxon>
        <taxon>Dinosauria</taxon>
        <taxon>Saurischia</taxon>
        <taxon>Theropoda</taxon>
        <taxon>Coelurosauria</taxon>
        <taxon>Aves</taxon>
        <taxon>Neognathae</taxon>
        <taxon>Neoaves</taxon>
        <taxon>Telluraves</taxon>
        <taxon>Strigiformes</taxon>
        <taxon>Tytonidae</taxon>
        <taxon>Tyto</taxon>
    </lineage>
</organism>
<dbReference type="Pfam" id="PF10390">
    <property type="entry name" value="ELL"/>
    <property type="match status" value="1"/>
</dbReference>
<keyword evidence="9" id="KW-0251">Elongation factor</keyword>
<dbReference type="GO" id="GO:0003746">
    <property type="term" value="F:translation elongation factor activity"/>
    <property type="evidence" value="ECO:0007669"/>
    <property type="project" value="UniProtKB-KW"/>
</dbReference>
<comment type="subcellular location">
    <subcellularLocation>
        <location evidence="1">Nucleus</location>
    </subcellularLocation>
</comment>
<keyword evidence="6" id="KW-0539">Nucleus</keyword>
<dbReference type="InterPro" id="IPR036390">
    <property type="entry name" value="WH_DNA-bd_sf"/>
</dbReference>
<dbReference type="GO" id="GO:0006368">
    <property type="term" value="P:transcription elongation by RNA polymerase II"/>
    <property type="evidence" value="ECO:0007669"/>
    <property type="project" value="InterPro"/>
</dbReference>
<evidence type="ECO:0000256" key="5">
    <source>
        <dbReference type="ARBA" id="ARBA00023163"/>
    </source>
</evidence>
<comment type="similarity">
    <text evidence="2">Belongs to the ELL/occludin family.</text>
</comment>
<dbReference type="AlphaFoldDB" id="A0A093ESG4"/>
<sequence>QFRRVPQNVPDPVPVRKRSTPMNPASTVRRVHTQSAVTQRPYRDRVIHLLALKSYKKPELLTRLQKDGVNQKDKDCLGMILQQVAILNTKDNSYSLKDCLFKDIQKDWPGYNEIDKQSLELILSRKLKPSEDATSTNHLGSSVTSNKDSPS</sequence>
<evidence type="ECO:0000313" key="10">
    <source>
        <dbReference type="Proteomes" id="UP000054190"/>
    </source>
</evidence>
<keyword evidence="4" id="KW-0805">Transcription regulation</keyword>
<dbReference type="Gene3D" id="1.10.10.2670">
    <property type="entry name" value="E3 ubiquitin-protein ligase"/>
    <property type="match status" value="1"/>
</dbReference>
<protein>
    <submittedName>
        <fullName evidence="9">RNA polymerase II elongation factor ELL2</fullName>
    </submittedName>
</protein>
<evidence type="ECO:0000256" key="7">
    <source>
        <dbReference type="SAM" id="MobiDB-lite"/>
    </source>
</evidence>
<feature type="region of interest" description="Disordered" evidence="7">
    <location>
        <begin position="129"/>
        <end position="151"/>
    </location>
</feature>
<feature type="domain" description="RNA polymerase II elongation factor ELL N-terminal" evidence="8">
    <location>
        <begin position="3"/>
        <end position="127"/>
    </location>
</feature>
<evidence type="ECO:0000256" key="3">
    <source>
        <dbReference type="ARBA" id="ARBA00022553"/>
    </source>
</evidence>
<evidence type="ECO:0000256" key="4">
    <source>
        <dbReference type="ARBA" id="ARBA00023015"/>
    </source>
</evidence>
<keyword evidence="5" id="KW-0804">Transcription</keyword>